<evidence type="ECO:0000256" key="2">
    <source>
        <dbReference type="ARBA" id="ARBA00003648"/>
    </source>
</evidence>
<dbReference type="GO" id="GO:0009088">
    <property type="term" value="P:threonine biosynthetic process"/>
    <property type="evidence" value="ECO:0007669"/>
    <property type="project" value="UniProtKB-UniRule"/>
</dbReference>
<dbReference type="InterPro" id="IPR029144">
    <property type="entry name" value="Thr_synth_N"/>
</dbReference>
<evidence type="ECO:0000313" key="15">
    <source>
        <dbReference type="EMBL" id="KRL87923.1"/>
    </source>
</evidence>
<dbReference type="UniPathway" id="UPA00050">
    <property type="reaction ID" value="UER00065"/>
</dbReference>
<comment type="caution">
    <text evidence="15">The sequence shown here is derived from an EMBL/GenBank/DDBJ whole genome shotgun (WGS) entry which is preliminary data.</text>
</comment>
<comment type="similarity">
    <text evidence="4">Belongs to the threonine synthase family.</text>
</comment>
<dbReference type="EC" id="4.2.3.1" evidence="5 11"/>
<dbReference type="NCBIfam" id="TIGR00260">
    <property type="entry name" value="thrC"/>
    <property type="match status" value="1"/>
</dbReference>
<dbReference type="AlphaFoldDB" id="A0A0R1U9S4"/>
<dbReference type="Pfam" id="PF14821">
    <property type="entry name" value="Thr_synth_N"/>
    <property type="match status" value="1"/>
</dbReference>
<dbReference type="SUPFAM" id="SSF53686">
    <property type="entry name" value="Tryptophan synthase beta subunit-like PLP-dependent enzymes"/>
    <property type="match status" value="1"/>
</dbReference>
<evidence type="ECO:0000256" key="6">
    <source>
        <dbReference type="ARBA" id="ARBA00018679"/>
    </source>
</evidence>
<dbReference type="InterPro" id="IPR001926">
    <property type="entry name" value="TrpB-like_PALP"/>
</dbReference>
<evidence type="ECO:0000259" key="14">
    <source>
        <dbReference type="Pfam" id="PF14821"/>
    </source>
</evidence>
<dbReference type="Gene3D" id="3.40.50.1100">
    <property type="match status" value="2"/>
</dbReference>
<dbReference type="PANTHER" id="PTHR43515:SF1">
    <property type="entry name" value="THREONINE SYNTHASE-LIKE 1"/>
    <property type="match status" value="1"/>
</dbReference>
<keyword evidence="8" id="KW-0791">Threonine biosynthesis</keyword>
<dbReference type="EMBL" id="AZFK01000084">
    <property type="protein sequence ID" value="KRL87923.1"/>
    <property type="molecule type" value="Genomic_DNA"/>
</dbReference>
<evidence type="ECO:0000256" key="12">
    <source>
        <dbReference type="PIRSR" id="PIRSR604450-51"/>
    </source>
</evidence>
<dbReference type="Pfam" id="PF00291">
    <property type="entry name" value="PALP"/>
    <property type="match status" value="1"/>
</dbReference>
<gene>
    <name evidence="15" type="ORF">FC43_GL000588</name>
</gene>
<evidence type="ECO:0000256" key="9">
    <source>
        <dbReference type="ARBA" id="ARBA00022898"/>
    </source>
</evidence>
<dbReference type="PANTHER" id="PTHR43515">
    <property type="entry name" value="THREONINE SYNTHASE-LIKE 1"/>
    <property type="match status" value="1"/>
</dbReference>
<evidence type="ECO:0000256" key="4">
    <source>
        <dbReference type="ARBA" id="ARBA00005517"/>
    </source>
</evidence>
<evidence type="ECO:0000313" key="16">
    <source>
        <dbReference type="Proteomes" id="UP000050816"/>
    </source>
</evidence>
<protein>
    <recommendedName>
        <fullName evidence="6 11">Threonine synthase</fullName>
        <ecNumber evidence="5 11">4.2.3.1</ecNumber>
    </recommendedName>
</protein>
<proteinExistence type="inferred from homology"/>
<evidence type="ECO:0000256" key="7">
    <source>
        <dbReference type="ARBA" id="ARBA00022605"/>
    </source>
</evidence>
<evidence type="ECO:0000256" key="10">
    <source>
        <dbReference type="ARBA" id="ARBA00049144"/>
    </source>
</evidence>
<comment type="pathway">
    <text evidence="3">Amino-acid biosynthesis; L-threonine biosynthesis; L-threonine from L-aspartate: step 5/5.</text>
</comment>
<dbReference type="InterPro" id="IPR004450">
    <property type="entry name" value="Thr_synthase-like"/>
</dbReference>
<evidence type="ECO:0000259" key="13">
    <source>
        <dbReference type="Pfam" id="PF00291"/>
    </source>
</evidence>
<organism evidence="15 16">
    <name type="scientific">Limosilactobacillus ingluviei DSM 15946</name>
    <dbReference type="NCBI Taxonomy" id="1423760"/>
    <lineage>
        <taxon>Bacteria</taxon>
        <taxon>Bacillati</taxon>
        <taxon>Bacillota</taxon>
        <taxon>Bacilli</taxon>
        <taxon>Lactobacillales</taxon>
        <taxon>Lactobacillaceae</taxon>
        <taxon>Limosilactobacillus</taxon>
    </lineage>
</organism>
<name>A0A0R1U9S4_9LACO</name>
<accession>A0A0R1U9S4</accession>
<evidence type="ECO:0000256" key="11">
    <source>
        <dbReference type="NCBIfam" id="TIGR00260"/>
    </source>
</evidence>
<dbReference type="InterPro" id="IPR036052">
    <property type="entry name" value="TrpB-like_PALP_sf"/>
</dbReference>
<dbReference type="PATRIC" id="fig|1423760.3.peg.612"/>
<feature type="domain" description="Tryptophan synthase beta chain-like PALP" evidence="13">
    <location>
        <begin position="105"/>
        <end position="359"/>
    </location>
</feature>
<keyword evidence="9 12" id="KW-0663">Pyridoxal phosphate</keyword>
<comment type="catalytic activity">
    <reaction evidence="10">
        <text>O-phospho-L-homoserine + H2O = L-threonine + phosphate</text>
        <dbReference type="Rhea" id="RHEA:10840"/>
        <dbReference type="ChEBI" id="CHEBI:15377"/>
        <dbReference type="ChEBI" id="CHEBI:43474"/>
        <dbReference type="ChEBI" id="CHEBI:57590"/>
        <dbReference type="ChEBI" id="CHEBI:57926"/>
        <dbReference type="EC" id="4.2.3.1"/>
    </reaction>
</comment>
<evidence type="ECO:0000256" key="8">
    <source>
        <dbReference type="ARBA" id="ARBA00022697"/>
    </source>
</evidence>
<dbReference type="InterPro" id="IPR000634">
    <property type="entry name" value="Ser/Thr_deHydtase_PyrdxlP-BS"/>
</dbReference>
<reference evidence="15 16" key="1">
    <citation type="journal article" date="2015" name="Genome Announc.">
        <title>Expanding the biotechnology potential of lactobacilli through comparative genomics of 213 strains and associated genera.</title>
        <authorList>
            <person name="Sun Z."/>
            <person name="Harris H.M."/>
            <person name="McCann A."/>
            <person name="Guo C."/>
            <person name="Argimon S."/>
            <person name="Zhang W."/>
            <person name="Yang X."/>
            <person name="Jeffery I.B."/>
            <person name="Cooney J.C."/>
            <person name="Kagawa T.F."/>
            <person name="Liu W."/>
            <person name="Song Y."/>
            <person name="Salvetti E."/>
            <person name="Wrobel A."/>
            <person name="Rasinkangas P."/>
            <person name="Parkhill J."/>
            <person name="Rea M.C."/>
            <person name="O'Sullivan O."/>
            <person name="Ritari J."/>
            <person name="Douillard F.P."/>
            <person name="Paul Ross R."/>
            <person name="Yang R."/>
            <person name="Briner A.E."/>
            <person name="Felis G.E."/>
            <person name="de Vos W.M."/>
            <person name="Barrangou R."/>
            <person name="Klaenhammer T.R."/>
            <person name="Caufield P.W."/>
            <person name="Cui Y."/>
            <person name="Zhang H."/>
            <person name="O'Toole P.W."/>
        </authorList>
    </citation>
    <scope>NUCLEOTIDE SEQUENCE [LARGE SCALE GENOMIC DNA]</scope>
    <source>
        <strain evidence="15 16">DSM 15946</strain>
    </source>
</reference>
<keyword evidence="7" id="KW-0028">Amino-acid biosynthesis</keyword>
<comment type="function">
    <text evidence="2">Catalyzes the gamma-elimination of phosphate from L-phosphohomoserine and the beta-addition of water to produce L-threonine.</text>
</comment>
<sequence length="512" mass="55600">MGYNKAKVTRKIGPRRIYQMNYRSTRDPQAQPVTSAAAIIKGLAPDGGLFVPSTFPQPSYDLAPFTTQPYQAIAQQVLTWFFPDLAALPGAVQRAYGTQWDAQQITPLSARHGGNYYLELFHGPTLAFKDVALQALPQLLQLAKVQTGEDSETIILTATSGDTGTAALRGFQNVAGTQVIVFYPRDGISPVQKAQMLGQAGGNLHVVAVTGNFDQAQTTVKQLFSDYALAHELAARQQQFSSANSMNVGRLIPQIAYYFAAYGQLLQRQEIQSGDLVNFAVPTGNFGDILAGYYAKKLGLPVGKLICASNANNVLTDFFATGTYDKRREFYVTNSPSMDILVSSNLERLLFDVSDHDADLVAQLMNQLQTTGHYTVPAEVHQRLTTTFAAGYATPMQLQAEIKRVFDADNYLIDPHTAVGSFVARQYQQVTGDQRPCVVLATASPYKFPETVLDAISPAPVSSGLTAIKQLAEFDAAPLTAGVQELFTNQPQSQAEVAPADMKAIVQQILQG</sequence>
<feature type="modified residue" description="N6-(pyridoxal phosphate)lysine" evidence="12">
    <location>
        <position position="129"/>
    </location>
</feature>
<evidence type="ECO:0000256" key="5">
    <source>
        <dbReference type="ARBA" id="ARBA00013028"/>
    </source>
</evidence>
<dbReference type="GO" id="GO:0005737">
    <property type="term" value="C:cytoplasm"/>
    <property type="evidence" value="ECO:0007669"/>
    <property type="project" value="TreeGrafter"/>
</dbReference>
<evidence type="ECO:0000256" key="1">
    <source>
        <dbReference type="ARBA" id="ARBA00001933"/>
    </source>
</evidence>
<comment type="cofactor">
    <cofactor evidence="1 12">
        <name>pyridoxal 5'-phosphate</name>
        <dbReference type="ChEBI" id="CHEBI:597326"/>
    </cofactor>
</comment>
<dbReference type="PROSITE" id="PS00165">
    <property type="entry name" value="DEHYDRATASE_SER_THR"/>
    <property type="match status" value="1"/>
</dbReference>
<dbReference type="GO" id="GO:0030170">
    <property type="term" value="F:pyridoxal phosphate binding"/>
    <property type="evidence" value="ECO:0007669"/>
    <property type="project" value="InterPro"/>
</dbReference>
<evidence type="ECO:0000256" key="3">
    <source>
        <dbReference type="ARBA" id="ARBA00004979"/>
    </source>
</evidence>
<dbReference type="GO" id="GO:0004795">
    <property type="term" value="F:threonine synthase activity"/>
    <property type="evidence" value="ECO:0007669"/>
    <property type="project" value="UniProtKB-UniRule"/>
</dbReference>
<dbReference type="Proteomes" id="UP000050816">
    <property type="component" value="Unassembled WGS sequence"/>
</dbReference>
<dbReference type="Gene3D" id="3.90.1380.10">
    <property type="entry name" value="Threonine synthase, N-terminal domain"/>
    <property type="match status" value="1"/>
</dbReference>
<dbReference type="Pfam" id="PF24857">
    <property type="entry name" value="THR4_C"/>
    <property type="match status" value="1"/>
</dbReference>
<dbReference type="InterPro" id="IPR037158">
    <property type="entry name" value="Thr_synth_N_sf"/>
</dbReference>
<feature type="domain" description="Threonine synthase N-terminal" evidence="14">
    <location>
        <begin position="21"/>
        <end position="95"/>
    </location>
</feature>